<evidence type="ECO:0000256" key="1">
    <source>
        <dbReference type="ARBA" id="ARBA00004651"/>
    </source>
</evidence>
<dbReference type="PIRSF" id="PIRSF019239">
    <property type="entry name" value="MrpE"/>
    <property type="match status" value="1"/>
</dbReference>
<gene>
    <name evidence="8" type="primary">mrpE</name>
    <name evidence="8" type="ORF">KIN_12440</name>
</gene>
<evidence type="ECO:0000313" key="9">
    <source>
        <dbReference type="Proteomes" id="UP000436822"/>
    </source>
</evidence>
<protein>
    <submittedName>
        <fullName evidence="8">Cation:proton antiporter</fullName>
    </submittedName>
</protein>
<evidence type="ECO:0000256" key="4">
    <source>
        <dbReference type="ARBA" id="ARBA00022692"/>
    </source>
</evidence>
<comment type="similarity">
    <text evidence="2">Belongs to the CPA3 antiporters (TC 2.A.63) subunit E family.</text>
</comment>
<dbReference type="GO" id="GO:0005886">
    <property type="term" value="C:plasma membrane"/>
    <property type="evidence" value="ECO:0007669"/>
    <property type="project" value="UniProtKB-SubCell"/>
</dbReference>
<accession>A0A6N6JEB1</accession>
<sequence>MNTFTTNILLAACWAALAGSLSLFTLFTGFVLGYVILWVLQPLIGGTDRYFLRVYYWVRLVVMFHYELVVSSVQVIWDVLTPRHLATPMLIDVPLDVKTDAGILLVTNLISLTPGTLSIDVSDDKKTLLVHAMFADDPDEIRQQLKNGMERWVREAIED</sequence>
<name>A0A6N6JEB1_9RHOB</name>
<keyword evidence="5 7" id="KW-1133">Transmembrane helix</keyword>
<evidence type="ECO:0000256" key="6">
    <source>
        <dbReference type="ARBA" id="ARBA00023136"/>
    </source>
</evidence>
<evidence type="ECO:0000256" key="3">
    <source>
        <dbReference type="ARBA" id="ARBA00022475"/>
    </source>
</evidence>
<comment type="caution">
    <text evidence="8">The sequence shown here is derived from an EMBL/GenBank/DDBJ whole genome shotgun (WGS) entry which is preliminary data.</text>
</comment>
<comment type="subcellular location">
    <subcellularLocation>
        <location evidence="1">Cell membrane</location>
        <topology evidence="1">Multi-pass membrane protein</topology>
    </subcellularLocation>
</comment>
<reference evidence="8 9" key="1">
    <citation type="submission" date="2019-12" db="EMBL/GenBank/DDBJ databases">
        <title>Litoreibacter badius sp. nov., a novel bacteriochlorophyll a-containing bacterium in the genus Litoreibacter.</title>
        <authorList>
            <person name="Kanamuro M."/>
            <person name="Takabe Y."/>
            <person name="Mori K."/>
            <person name="Takaichi S."/>
            <person name="Hanada S."/>
        </authorList>
    </citation>
    <scope>NUCLEOTIDE SEQUENCE [LARGE SCALE GENOMIC DNA]</scope>
    <source>
        <strain evidence="8 9">K6</strain>
    </source>
</reference>
<evidence type="ECO:0000256" key="5">
    <source>
        <dbReference type="ARBA" id="ARBA00022989"/>
    </source>
</evidence>
<dbReference type="Proteomes" id="UP000436822">
    <property type="component" value="Unassembled WGS sequence"/>
</dbReference>
<dbReference type="Pfam" id="PF01899">
    <property type="entry name" value="MNHE"/>
    <property type="match status" value="1"/>
</dbReference>
<evidence type="ECO:0000256" key="2">
    <source>
        <dbReference type="ARBA" id="ARBA00006228"/>
    </source>
</evidence>
<keyword evidence="4 7" id="KW-0812">Transmembrane</keyword>
<evidence type="ECO:0000256" key="7">
    <source>
        <dbReference type="SAM" id="Phobius"/>
    </source>
</evidence>
<keyword evidence="6 7" id="KW-0472">Membrane</keyword>
<dbReference type="PANTHER" id="PTHR34584">
    <property type="entry name" value="NA(+)/H(+) ANTIPORTER SUBUNIT E1"/>
    <property type="match status" value="1"/>
</dbReference>
<dbReference type="GO" id="GO:0008324">
    <property type="term" value="F:monoatomic cation transmembrane transporter activity"/>
    <property type="evidence" value="ECO:0007669"/>
    <property type="project" value="InterPro"/>
</dbReference>
<dbReference type="PANTHER" id="PTHR34584:SF1">
    <property type="entry name" value="NA(+)_H(+) ANTIPORTER SUBUNIT E1"/>
    <property type="match status" value="1"/>
</dbReference>
<dbReference type="OrthoDB" id="9807187at2"/>
<keyword evidence="9" id="KW-1185">Reference proteome</keyword>
<dbReference type="AlphaFoldDB" id="A0A6N6JEB1"/>
<feature type="transmembrane region" description="Helical" evidence="7">
    <location>
        <begin position="56"/>
        <end position="80"/>
    </location>
</feature>
<keyword evidence="3" id="KW-1003">Cell membrane</keyword>
<dbReference type="RefSeq" id="WP_159805037.1">
    <property type="nucleotide sequence ID" value="NZ_BLJE01000001.1"/>
</dbReference>
<organism evidence="8 9">
    <name type="scientific">Litoreibacter roseus</name>
    <dbReference type="NCBI Taxonomy" id="2601869"/>
    <lineage>
        <taxon>Bacteria</taxon>
        <taxon>Pseudomonadati</taxon>
        <taxon>Pseudomonadota</taxon>
        <taxon>Alphaproteobacteria</taxon>
        <taxon>Rhodobacterales</taxon>
        <taxon>Roseobacteraceae</taxon>
        <taxon>Litoreibacter</taxon>
    </lineage>
</organism>
<feature type="transmembrane region" description="Helical" evidence="7">
    <location>
        <begin position="12"/>
        <end position="36"/>
    </location>
</feature>
<dbReference type="EMBL" id="BLJE01000001">
    <property type="protein sequence ID" value="GFE64170.1"/>
    <property type="molecule type" value="Genomic_DNA"/>
</dbReference>
<dbReference type="InterPro" id="IPR002758">
    <property type="entry name" value="Cation_antiport_E"/>
</dbReference>
<proteinExistence type="inferred from homology"/>
<evidence type="ECO:0000313" key="8">
    <source>
        <dbReference type="EMBL" id="GFE64170.1"/>
    </source>
</evidence>